<comment type="similarity">
    <text evidence="1">Belongs to the HypE family.</text>
</comment>
<reference evidence="4 5" key="1">
    <citation type="submission" date="2017-07" db="EMBL/GenBank/DDBJ databases">
        <title>Analysis of two Campylobacter avium genomes and identification of a novel hippuricase gene.</title>
        <authorList>
            <person name="Miller W.G."/>
            <person name="Chapman M.H."/>
            <person name="Yee E."/>
            <person name="Revez J."/>
            <person name="Bono J.L."/>
            <person name="Rossi M."/>
        </authorList>
    </citation>
    <scope>NUCLEOTIDE SEQUENCE [LARGE SCALE GENOMIC DNA]</scope>
    <source>
        <strain evidence="4 5">LMG 24591</strain>
    </source>
</reference>
<dbReference type="Pfam" id="PF00586">
    <property type="entry name" value="AIRS"/>
    <property type="match status" value="1"/>
</dbReference>
<dbReference type="KEGG" id="cavi:CAV_1040"/>
<dbReference type="PANTHER" id="PTHR30303:SF0">
    <property type="entry name" value="CARBAMOYL DEHYDRATASE HYPE"/>
    <property type="match status" value="1"/>
</dbReference>
<feature type="domain" description="PurM-like N-terminal" evidence="2">
    <location>
        <begin position="35"/>
        <end position="142"/>
    </location>
</feature>
<gene>
    <name evidence="4" type="primary">hypE</name>
    <name evidence="4" type="ORF">CAV_1040</name>
</gene>
<sequence length="324" mass="35318">MKEIQLAHGGGGEEMSELIGKIFSSLDNEVLRQANDAALLDDLAFSTDSFTLSPLFLDDNVNIGKLCVCGSVNDVLMVGAKPLYMSLAFIIEEGFSFAKLEKILQSINTEAKNAGVKVVCGDTKVVPKGKADELYINTSVLGKNIKKLETKNIKAGLSVVLSGDVGRHGAAVLVQRNELEADVKSDCKCLKDEVFALLEANLGIVCMRDATRGGLSAVLNEWSLQSGFDILIKEENIAIKDEVAGLCELFGYEPYELANEGRFLLCIEKKDEQKALEILKKFNENANIIGEILPSKEARVIVQNAYGAKRYLEVPKGELLPRIC</sequence>
<dbReference type="RefSeq" id="WP_094325445.1">
    <property type="nucleotide sequence ID" value="NZ_CP022347.1"/>
</dbReference>
<dbReference type="PIRSF" id="PIRSF005644">
    <property type="entry name" value="Hdrgns_mtr_HypE"/>
    <property type="match status" value="1"/>
</dbReference>
<dbReference type="GO" id="GO:0051604">
    <property type="term" value="P:protein maturation"/>
    <property type="evidence" value="ECO:0007669"/>
    <property type="project" value="TreeGrafter"/>
</dbReference>
<evidence type="ECO:0000256" key="1">
    <source>
        <dbReference type="ARBA" id="ARBA00006243"/>
    </source>
</evidence>
<dbReference type="NCBIfam" id="TIGR02124">
    <property type="entry name" value="hypE"/>
    <property type="match status" value="1"/>
</dbReference>
<dbReference type="Gene3D" id="3.30.1330.10">
    <property type="entry name" value="PurM-like, N-terminal domain"/>
    <property type="match status" value="1"/>
</dbReference>
<evidence type="ECO:0000313" key="5">
    <source>
        <dbReference type="Proteomes" id="UP000201169"/>
    </source>
</evidence>
<dbReference type="InterPro" id="IPR016188">
    <property type="entry name" value="PurM-like_N"/>
</dbReference>
<keyword evidence="5" id="KW-1185">Reference proteome</keyword>
<name>A0A222MYR3_9BACT</name>
<dbReference type="SUPFAM" id="SSF56042">
    <property type="entry name" value="PurM C-terminal domain-like"/>
    <property type="match status" value="1"/>
</dbReference>
<feature type="domain" description="PurM-like C-terminal" evidence="3">
    <location>
        <begin position="154"/>
        <end position="302"/>
    </location>
</feature>
<evidence type="ECO:0000259" key="3">
    <source>
        <dbReference type="Pfam" id="PF02769"/>
    </source>
</evidence>
<dbReference type="Gene3D" id="3.90.650.10">
    <property type="entry name" value="PurM-like C-terminal domain"/>
    <property type="match status" value="1"/>
</dbReference>
<dbReference type="InterPro" id="IPR036921">
    <property type="entry name" value="PurM-like_N_sf"/>
</dbReference>
<dbReference type="SUPFAM" id="SSF55326">
    <property type="entry name" value="PurM N-terminal domain-like"/>
    <property type="match status" value="1"/>
</dbReference>
<dbReference type="PANTHER" id="PTHR30303">
    <property type="entry name" value="HYDROGENASE ISOENZYMES FORMATION PROTEIN HYPE"/>
    <property type="match status" value="1"/>
</dbReference>
<organism evidence="4 5">
    <name type="scientific">Campylobacter avium LMG 24591</name>
    <dbReference type="NCBI Taxonomy" id="522484"/>
    <lineage>
        <taxon>Bacteria</taxon>
        <taxon>Pseudomonadati</taxon>
        <taxon>Campylobacterota</taxon>
        <taxon>Epsilonproteobacteria</taxon>
        <taxon>Campylobacterales</taxon>
        <taxon>Campylobacteraceae</taxon>
        <taxon>Campylobacter</taxon>
    </lineage>
</organism>
<evidence type="ECO:0000313" key="4">
    <source>
        <dbReference type="EMBL" id="ASQ30692.1"/>
    </source>
</evidence>
<evidence type="ECO:0000259" key="2">
    <source>
        <dbReference type="Pfam" id="PF00586"/>
    </source>
</evidence>
<dbReference type="OrthoDB" id="9801934at2"/>
<dbReference type="EMBL" id="CP022347">
    <property type="protein sequence ID" value="ASQ30692.1"/>
    <property type="molecule type" value="Genomic_DNA"/>
</dbReference>
<protein>
    <submittedName>
        <fullName evidence="4">Hydrogenase expression/formation protein HypE</fullName>
    </submittedName>
</protein>
<dbReference type="Pfam" id="PF02769">
    <property type="entry name" value="AIRS_C"/>
    <property type="match status" value="1"/>
</dbReference>
<dbReference type="CDD" id="cd02197">
    <property type="entry name" value="HypE"/>
    <property type="match status" value="1"/>
</dbReference>
<accession>A0A222MYR3</accession>
<dbReference type="InterPro" id="IPR011854">
    <property type="entry name" value="HypE"/>
</dbReference>
<dbReference type="Proteomes" id="UP000201169">
    <property type="component" value="Chromosome"/>
</dbReference>
<proteinExistence type="inferred from homology"/>
<dbReference type="InterPro" id="IPR010918">
    <property type="entry name" value="PurM-like_C_dom"/>
</dbReference>
<dbReference type="InterPro" id="IPR036676">
    <property type="entry name" value="PurM-like_C_sf"/>
</dbReference>
<dbReference type="AlphaFoldDB" id="A0A222MYR3"/>